<accession>A0A1Z4LKE1</accession>
<keyword evidence="1" id="KW-1133">Transmembrane helix</keyword>
<keyword evidence="3" id="KW-1185">Reference proteome</keyword>
<protein>
    <submittedName>
        <fullName evidence="2">Uncharacterized protein</fullName>
    </submittedName>
</protein>
<organism evidence="2 3">
    <name type="scientific">Calothrix parasitica NIES-267</name>
    <dbReference type="NCBI Taxonomy" id="1973488"/>
    <lineage>
        <taxon>Bacteria</taxon>
        <taxon>Bacillati</taxon>
        <taxon>Cyanobacteriota</taxon>
        <taxon>Cyanophyceae</taxon>
        <taxon>Nostocales</taxon>
        <taxon>Calotrichaceae</taxon>
        <taxon>Calothrix</taxon>
    </lineage>
</organism>
<name>A0A1Z4LKE1_9CYAN</name>
<keyword evidence="1" id="KW-0472">Membrane</keyword>
<dbReference type="OrthoDB" id="9905726at2"/>
<evidence type="ECO:0000313" key="3">
    <source>
        <dbReference type="Proteomes" id="UP000218418"/>
    </source>
</evidence>
<keyword evidence="1" id="KW-0812">Transmembrane</keyword>
<gene>
    <name evidence="2" type="ORF">NIES267_11970</name>
</gene>
<dbReference type="AlphaFoldDB" id="A0A1Z4LKE1"/>
<proteinExistence type="predicted"/>
<sequence length="75" mass="8128">MNSQPPDKFDAIKKFAIGILAGLFIAGIFWLYSIYFHVSIPLVQGIIGSLLLAISCGIIATVSGINKLFDNFPNI</sequence>
<reference evidence="2 3" key="1">
    <citation type="submission" date="2017-06" db="EMBL/GenBank/DDBJ databases">
        <title>Genome sequencing of cyanobaciteial culture collection at National Institute for Environmental Studies (NIES).</title>
        <authorList>
            <person name="Hirose Y."/>
            <person name="Shimura Y."/>
            <person name="Fujisawa T."/>
            <person name="Nakamura Y."/>
            <person name="Kawachi M."/>
        </authorList>
    </citation>
    <scope>NUCLEOTIDE SEQUENCE [LARGE SCALE GENOMIC DNA]</scope>
    <source>
        <strain evidence="2 3">NIES-267</strain>
    </source>
</reference>
<evidence type="ECO:0000256" key="1">
    <source>
        <dbReference type="SAM" id="Phobius"/>
    </source>
</evidence>
<feature type="transmembrane region" description="Helical" evidence="1">
    <location>
        <begin position="42"/>
        <end position="65"/>
    </location>
</feature>
<dbReference type="Proteomes" id="UP000218418">
    <property type="component" value="Chromosome"/>
</dbReference>
<feature type="transmembrane region" description="Helical" evidence="1">
    <location>
        <begin position="15"/>
        <end position="36"/>
    </location>
</feature>
<dbReference type="EMBL" id="AP018227">
    <property type="protein sequence ID" value="BAY81720.1"/>
    <property type="molecule type" value="Genomic_DNA"/>
</dbReference>
<evidence type="ECO:0000313" key="2">
    <source>
        <dbReference type="EMBL" id="BAY81720.1"/>
    </source>
</evidence>